<name>A0A2T1AJP6_TRISK</name>
<dbReference type="EMBL" id="PVUF01000003">
    <property type="protein sequence ID" value="PRZ48783.1"/>
    <property type="molecule type" value="Genomic_DNA"/>
</dbReference>
<comment type="caution">
    <text evidence="1">The sequence shown here is derived from an EMBL/GenBank/DDBJ whole genome shotgun (WGS) entry which is preliminary data.</text>
</comment>
<reference evidence="1 2" key="1">
    <citation type="submission" date="2018-03" db="EMBL/GenBank/DDBJ databases">
        <title>Genomic Encyclopedia of Archaeal and Bacterial Type Strains, Phase II (KMG-II): from individual species to whole genera.</title>
        <authorList>
            <person name="Goeker M."/>
        </authorList>
    </citation>
    <scope>NUCLEOTIDE SEQUENCE [LARGE SCALE GENOMIC DNA]</scope>
    <source>
        <strain evidence="1 2">DSM 25328</strain>
    </source>
</reference>
<dbReference type="AlphaFoldDB" id="A0A2T1AJP6"/>
<accession>A0A2T1AJP6</accession>
<proteinExistence type="predicted"/>
<evidence type="ECO:0000313" key="1">
    <source>
        <dbReference type="EMBL" id="PRZ48783.1"/>
    </source>
</evidence>
<gene>
    <name evidence="1" type="ORF">CLV89_10394</name>
</gene>
<protein>
    <submittedName>
        <fullName evidence="1">Uncharacterized protein</fullName>
    </submittedName>
</protein>
<dbReference type="RefSeq" id="WP_106162822.1">
    <property type="nucleotide sequence ID" value="NZ_PVUF01000003.1"/>
</dbReference>
<sequence length="258" mass="28866">MQLLLDDPLWDHLPGAYGVEDVRGPLSSLLEQWDPELCNTLLWDRLHHQESLYPATWAALPWLWQIAGRYEDAVAPLFDFFAHLIALAKRAPASYCAYEGLPLSGGDLGHWHVSIPPAMIPPADALFEALVVWVEPWAVQVCRALNTLSEGADRAQAAHYLRGIIAWAHPEHESFERALGFLSDGWSIKEMLETLEADEDVPFHMSAREFSFASQEAARLQGLCPDLARDLRALVDAVRADNPATPTQPHPDQMSLFE</sequence>
<organism evidence="1 2">
    <name type="scientific">Tritonibacter scottomollicae</name>
    <name type="common">Epibacterium scottomollicae</name>
    <dbReference type="NCBI Taxonomy" id="483013"/>
    <lineage>
        <taxon>Bacteria</taxon>
        <taxon>Pseudomonadati</taxon>
        <taxon>Pseudomonadota</taxon>
        <taxon>Alphaproteobacteria</taxon>
        <taxon>Rhodobacterales</taxon>
        <taxon>Paracoccaceae</taxon>
        <taxon>Tritonibacter</taxon>
    </lineage>
</organism>
<dbReference type="Proteomes" id="UP000237718">
    <property type="component" value="Unassembled WGS sequence"/>
</dbReference>
<evidence type="ECO:0000313" key="2">
    <source>
        <dbReference type="Proteomes" id="UP000237718"/>
    </source>
</evidence>
<dbReference type="OrthoDB" id="796912at2"/>